<evidence type="ECO:0000259" key="15">
    <source>
        <dbReference type="PROSITE" id="PS50102"/>
    </source>
</evidence>
<name>F2UEH1_SALR5</name>
<keyword evidence="6 13" id="KW-0863">Zinc-finger</keyword>
<dbReference type="PANTHER" id="PTHR14089:SF2">
    <property type="entry name" value="PRE-MRNA-SPLICING FACTOR CWC2"/>
    <property type="match status" value="1"/>
</dbReference>
<comment type="subcellular location">
    <subcellularLocation>
        <location evidence="1">Nucleus</location>
    </subcellularLocation>
</comment>
<evidence type="ECO:0000256" key="1">
    <source>
        <dbReference type="ARBA" id="ARBA00004123"/>
    </source>
</evidence>
<dbReference type="InterPro" id="IPR036855">
    <property type="entry name" value="Znf_CCCH_sf"/>
</dbReference>
<protein>
    <recommendedName>
        <fullName evidence="19">Pre-mRNA-splicing factor cwc2</fullName>
    </recommendedName>
</protein>
<evidence type="ECO:0000256" key="5">
    <source>
        <dbReference type="ARBA" id="ARBA00022728"/>
    </source>
</evidence>
<dbReference type="InterPro" id="IPR000571">
    <property type="entry name" value="Znf_CCCH"/>
</dbReference>
<keyword evidence="7 13" id="KW-0862">Zinc</keyword>
<dbReference type="KEGG" id="sre:PTSG_07246"/>
<evidence type="ECO:0000256" key="7">
    <source>
        <dbReference type="ARBA" id="ARBA00022833"/>
    </source>
</evidence>
<comment type="similarity">
    <text evidence="2">Belongs to the RRM CWC2 family.</text>
</comment>
<keyword evidence="5" id="KW-0747">Spliceosome</keyword>
<dbReference type="GO" id="GO:0036002">
    <property type="term" value="F:pre-mRNA binding"/>
    <property type="evidence" value="ECO:0007669"/>
    <property type="project" value="TreeGrafter"/>
</dbReference>
<dbReference type="GO" id="GO:0071006">
    <property type="term" value="C:U2-type catalytic step 1 spliceosome"/>
    <property type="evidence" value="ECO:0007669"/>
    <property type="project" value="TreeGrafter"/>
</dbReference>
<dbReference type="AlphaFoldDB" id="F2UEH1"/>
<dbReference type="Gene3D" id="3.30.70.330">
    <property type="match status" value="1"/>
</dbReference>
<evidence type="ECO:0000313" key="18">
    <source>
        <dbReference type="Proteomes" id="UP000007799"/>
    </source>
</evidence>
<dbReference type="eggNOG" id="KOG0118">
    <property type="taxonomic scope" value="Eukaryota"/>
</dbReference>
<dbReference type="SUPFAM" id="SSF90229">
    <property type="entry name" value="CCCH zinc finger"/>
    <property type="match status" value="1"/>
</dbReference>
<dbReference type="SMART" id="SM00360">
    <property type="entry name" value="RRM"/>
    <property type="match status" value="1"/>
</dbReference>
<evidence type="ECO:0000256" key="6">
    <source>
        <dbReference type="ARBA" id="ARBA00022771"/>
    </source>
</evidence>
<dbReference type="Proteomes" id="UP000007799">
    <property type="component" value="Unassembled WGS sequence"/>
</dbReference>
<feature type="region of interest" description="Disordered" evidence="14">
    <location>
        <begin position="1"/>
        <end position="48"/>
    </location>
</feature>
<dbReference type="GO" id="GO:0071007">
    <property type="term" value="C:U2-type catalytic step 2 spliceosome"/>
    <property type="evidence" value="ECO:0007669"/>
    <property type="project" value="TreeGrafter"/>
</dbReference>
<evidence type="ECO:0000256" key="10">
    <source>
        <dbReference type="ARBA" id="ARBA00023242"/>
    </source>
</evidence>
<dbReference type="GO" id="GO:0000974">
    <property type="term" value="C:Prp19 complex"/>
    <property type="evidence" value="ECO:0007669"/>
    <property type="project" value="TreeGrafter"/>
</dbReference>
<dbReference type="GO" id="GO:0008380">
    <property type="term" value="P:RNA splicing"/>
    <property type="evidence" value="ECO:0007669"/>
    <property type="project" value="UniProtKB-KW"/>
</dbReference>
<reference evidence="17" key="1">
    <citation type="submission" date="2009-08" db="EMBL/GenBank/DDBJ databases">
        <title>Annotation of Salpingoeca rosetta.</title>
        <authorList>
            <consortium name="The Broad Institute Genome Sequencing Platform"/>
            <person name="Russ C."/>
            <person name="Cuomo C."/>
            <person name="Burger G."/>
            <person name="Gray M.W."/>
            <person name="Holland P.W.H."/>
            <person name="King N."/>
            <person name="Lang F.B.F."/>
            <person name="Roger A.J."/>
            <person name="Ruiz-Trillo I."/>
            <person name="Young S.K."/>
            <person name="Zeng Q."/>
            <person name="Gargeya S."/>
            <person name="Alvarado L."/>
            <person name="Berlin A."/>
            <person name="Chapman S.B."/>
            <person name="Chen Z."/>
            <person name="Freedman E."/>
            <person name="Gellesch M."/>
            <person name="Goldberg J."/>
            <person name="Griggs A."/>
            <person name="Gujja S."/>
            <person name="Heilman E."/>
            <person name="Heiman D."/>
            <person name="Howarth C."/>
            <person name="Mehta T."/>
            <person name="Neiman D."/>
            <person name="Pearson M."/>
            <person name="Roberts A."/>
            <person name="Saif S."/>
            <person name="Shea T."/>
            <person name="Shenoy N."/>
            <person name="Sisk P."/>
            <person name="Stolte C."/>
            <person name="Sykes S."/>
            <person name="White J."/>
            <person name="Yandava C."/>
            <person name="Haas B."/>
            <person name="Nusbaum C."/>
            <person name="Birren B."/>
        </authorList>
    </citation>
    <scope>NUCLEOTIDE SEQUENCE [LARGE SCALE GENOMIC DNA]</scope>
    <source>
        <strain evidence="17">ATCC 50818</strain>
    </source>
</reference>
<organism evidence="18">
    <name type="scientific">Salpingoeca rosetta (strain ATCC 50818 / BSB-021)</name>
    <dbReference type="NCBI Taxonomy" id="946362"/>
    <lineage>
        <taxon>Eukaryota</taxon>
        <taxon>Choanoflagellata</taxon>
        <taxon>Craspedida</taxon>
        <taxon>Salpingoecidae</taxon>
        <taxon>Salpingoeca</taxon>
    </lineage>
</organism>
<proteinExistence type="inferred from homology"/>
<dbReference type="InterPro" id="IPR032297">
    <property type="entry name" value="Torus"/>
</dbReference>
<keyword evidence="10" id="KW-0539">Nucleus</keyword>
<dbReference type="PANTHER" id="PTHR14089">
    <property type="entry name" value="PRE-MRNA-SPLICING FACTOR RBM22"/>
    <property type="match status" value="1"/>
</dbReference>
<evidence type="ECO:0000256" key="3">
    <source>
        <dbReference type="ARBA" id="ARBA00022664"/>
    </source>
</evidence>
<evidence type="ECO:0000259" key="16">
    <source>
        <dbReference type="PROSITE" id="PS50103"/>
    </source>
</evidence>
<evidence type="ECO:0000313" key="17">
    <source>
        <dbReference type="EMBL" id="EGD75021.1"/>
    </source>
</evidence>
<keyword evidence="18" id="KW-1185">Reference proteome</keyword>
<dbReference type="InterPro" id="IPR012677">
    <property type="entry name" value="Nucleotide-bd_a/b_plait_sf"/>
</dbReference>
<dbReference type="STRING" id="946362.F2UEH1"/>
<dbReference type="InterPro" id="IPR039171">
    <property type="entry name" value="Cwc2/Slt11"/>
</dbReference>
<dbReference type="RefSeq" id="XP_004992665.1">
    <property type="nucleotide sequence ID" value="XM_004992608.1"/>
</dbReference>
<evidence type="ECO:0000256" key="2">
    <source>
        <dbReference type="ARBA" id="ARBA00008024"/>
    </source>
</evidence>
<sequence>MADDHGGALAAKAQAAWRQRPARKQVGGGAKRGPVRGGGSSSTPVDGSTYNIWYHKRVGERQSKPGPATTRCSLVKDAGYTKARQASGAFICYKFAKGCCPLGANCTYLHDLPDAQFDRELDRVRDCFGRERFADQREDQGGVGCFTSDDETQRTLFVGGVPSAKNIEKEIRRQFGEWGELEHVGCYPERAYAFVRYKLRSQAEFAKVAMADQSLIGADAINVRWCDRNKG</sequence>
<evidence type="ECO:0000256" key="14">
    <source>
        <dbReference type="SAM" id="MobiDB-lite"/>
    </source>
</evidence>
<feature type="compositionally biased region" description="Low complexity" evidence="14">
    <location>
        <begin position="8"/>
        <end position="19"/>
    </location>
</feature>
<evidence type="ECO:0000256" key="11">
    <source>
        <dbReference type="ARBA" id="ARBA00023306"/>
    </source>
</evidence>
<keyword evidence="3" id="KW-0507">mRNA processing</keyword>
<feature type="domain" description="C3H1-type" evidence="16">
    <location>
        <begin position="86"/>
        <end position="113"/>
    </location>
</feature>
<keyword evidence="9" id="KW-0508">mRNA splicing</keyword>
<dbReference type="SMART" id="SM00356">
    <property type="entry name" value="ZnF_C3H1"/>
    <property type="match status" value="1"/>
</dbReference>
<dbReference type="InterPro" id="IPR035979">
    <property type="entry name" value="RBD_domain_sf"/>
</dbReference>
<dbReference type="OrthoDB" id="10251848at2759"/>
<keyword evidence="4 13" id="KW-0479">Metal-binding</keyword>
<evidence type="ECO:0008006" key="19">
    <source>
        <dbReference type="Google" id="ProtNLM"/>
    </source>
</evidence>
<accession>F2UEH1</accession>
<dbReference type="GO" id="GO:0017070">
    <property type="term" value="F:U6 snRNA binding"/>
    <property type="evidence" value="ECO:0007669"/>
    <property type="project" value="TreeGrafter"/>
</dbReference>
<dbReference type="GeneID" id="16073236"/>
<gene>
    <name evidence="17" type="ORF">PTSG_07246</name>
</gene>
<feature type="zinc finger region" description="C3H1-type" evidence="13">
    <location>
        <begin position="86"/>
        <end position="113"/>
    </location>
</feature>
<dbReference type="SUPFAM" id="SSF54928">
    <property type="entry name" value="RNA-binding domain, RBD"/>
    <property type="match status" value="1"/>
</dbReference>
<evidence type="ECO:0000256" key="9">
    <source>
        <dbReference type="ARBA" id="ARBA00023187"/>
    </source>
</evidence>
<evidence type="ECO:0000256" key="4">
    <source>
        <dbReference type="ARBA" id="ARBA00022723"/>
    </source>
</evidence>
<dbReference type="GO" id="GO:0006397">
    <property type="term" value="P:mRNA processing"/>
    <property type="evidence" value="ECO:0007669"/>
    <property type="project" value="UniProtKB-KW"/>
</dbReference>
<evidence type="ECO:0000256" key="8">
    <source>
        <dbReference type="ARBA" id="ARBA00022884"/>
    </source>
</evidence>
<dbReference type="OMA" id="CYPERAY"/>
<feature type="compositionally biased region" description="Gly residues" evidence="14">
    <location>
        <begin position="26"/>
        <end position="40"/>
    </location>
</feature>
<keyword evidence="8 12" id="KW-0694">RNA-binding</keyword>
<dbReference type="InParanoid" id="F2UEH1"/>
<dbReference type="GO" id="GO:0008270">
    <property type="term" value="F:zinc ion binding"/>
    <property type="evidence" value="ECO:0007669"/>
    <property type="project" value="UniProtKB-KW"/>
</dbReference>
<keyword evidence="11" id="KW-0131">Cell cycle</keyword>
<dbReference type="EMBL" id="GL832970">
    <property type="protein sequence ID" value="EGD75021.1"/>
    <property type="molecule type" value="Genomic_DNA"/>
</dbReference>
<dbReference type="PROSITE" id="PS50102">
    <property type="entry name" value="RRM"/>
    <property type="match status" value="1"/>
</dbReference>
<evidence type="ECO:0000256" key="12">
    <source>
        <dbReference type="PROSITE-ProRule" id="PRU00176"/>
    </source>
</evidence>
<feature type="domain" description="RRM" evidence="15">
    <location>
        <begin position="154"/>
        <end position="228"/>
    </location>
</feature>
<dbReference type="Pfam" id="PF16131">
    <property type="entry name" value="Torus"/>
    <property type="match status" value="1"/>
</dbReference>
<dbReference type="PROSITE" id="PS50103">
    <property type="entry name" value="ZF_C3H1"/>
    <property type="match status" value="1"/>
</dbReference>
<dbReference type="InterPro" id="IPR000504">
    <property type="entry name" value="RRM_dom"/>
</dbReference>
<evidence type="ECO:0000256" key="13">
    <source>
        <dbReference type="PROSITE-ProRule" id="PRU00723"/>
    </source>
</evidence>